<dbReference type="AlphaFoldDB" id="A0A067LZF8"/>
<feature type="transmembrane region" description="Helical" evidence="1">
    <location>
        <begin position="94"/>
        <end position="113"/>
    </location>
</feature>
<feature type="transmembrane region" description="Helical" evidence="1">
    <location>
        <begin position="12"/>
        <end position="39"/>
    </location>
</feature>
<proteinExistence type="predicted"/>
<sequence>MARSREYFCCCIPARFGVFVLSILSLLGAGSVAGLLWYILVQNGRADTVDFDGTQKTTFIVVAVFYTIFALVSLFGFIGAVARKKALVSIYSTVLWICLLLNVIAGAMVIYAITRRSDAGVAACKNRIGSDNASLCDASTGTKIGVIVSFVIQLLIQLYCCIIVARYVRQLDNEDAYSTRSAAKYANVVPTGGSTYYPPPAHSAHTELLGAKAEDYEFAAPHSSFGAGK</sequence>
<dbReference type="Proteomes" id="UP000027195">
    <property type="component" value="Unassembled WGS sequence"/>
</dbReference>
<reference evidence="3" key="1">
    <citation type="journal article" date="2014" name="Proc. Natl. Acad. Sci. U.S.A.">
        <title>Extensive sampling of basidiomycete genomes demonstrates inadequacy of the white-rot/brown-rot paradigm for wood decay fungi.</title>
        <authorList>
            <person name="Riley R."/>
            <person name="Salamov A.A."/>
            <person name="Brown D.W."/>
            <person name="Nagy L.G."/>
            <person name="Floudas D."/>
            <person name="Held B.W."/>
            <person name="Levasseur A."/>
            <person name="Lombard V."/>
            <person name="Morin E."/>
            <person name="Otillar R."/>
            <person name="Lindquist E.A."/>
            <person name="Sun H."/>
            <person name="LaButti K.M."/>
            <person name="Schmutz J."/>
            <person name="Jabbour D."/>
            <person name="Luo H."/>
            <person name="Baker S.E."/>
            <person name="Pisabarro A.G."/>
            <person name="Walton J.D."/>
            <person name="Blanchette R.A."/>
            <person name="Henrissat B."/>
            <person name="Martin F."/>
            <person name="Cullen D."/>
            <person name="Hibbett D.S."/>
            <person name="Grigoriev I.V."/>
        </authorList>
    </citation>
    <scope>NUCLEOTIDE SEQUENCE [LARGE SCALE GENOMIC DNA]</scope>
    <source>
        <strain evidence="3">FD-172 SS1</strain>
    </source>
</reference>
<keyword evidence="3" id="KW-1185">Reference proteome</keyword>
<accession>A0A067LZF8</accession>
<feature type="transmembrane region" description="Helical" evidence="1">
    <location>
        <begin position="59"/>
        <end position="82"/>
    </location>
</feature>
<protein>
    <submittedName>
        <fullName evidence="2">Uncharacterized protein</fullName>
    </submittedName>
</protein>
<dbReference type="HOGENOM" id="CLU_083659_0_0_1"/>
<keyword evidence="1" id="KW-0472">Membrane</keyword>
<dbReference type="EMBL" id="KL198101">
    <property type="protein sequence ID" value="KDQ07770.1"/>
    <property type="molecule type" value="Genomic_DNA"/>
</dbReference>
<dbReference type="STRING" id="930990.A0A067LZF8"/>
<gene>
    <name evidence="2" type="ORF">BOTBODRAFT_38559</name>
</gene>
<dbReference type="OrthoDB" id="3239304at2759"/>
<evidence type="ECO:0000256" key="1">
    <source>
        <dbReference type="SAM" id="Phobius"/>
    </source>
</evidence>
<keyword evidence="1" id="KW-1133">Transmembrane helix</keyword>
<evidence type="ECO:0000313" key="2">
    <source>
        <dbReference type="EMBL" id="KDQ07770.1"/>
    </source>
</evidence>
<name>A0A067LZF8_BOTB1</name>
<evidence type="ECO:0000313" key="3">
    <source>
        <dbReference type="Proteomes" id="UP000027195"/>
    </source>
</evidence>
<feature type="transmembrane region" description="Helical" evidence="1">
    <location>
        <begin position="144"/>
        <end position="168"/>
    </location>
</feature>
<organism evidence="2 3">
    <name type="scientific">Botryobasidium botryosum (strain FD-172 SS1)</name>
    <dbReference type="NCBI Taxonomy" id="930990"/>
    <lineage>
        <taxon>Eukaryota</taxon>
        <taxon>Fungi</taxon>
        <taxon>Dikarya</taxon>
        <taxon>Basidiomycota</taxon>
        <taxon>Agaricomycotina</taxon>
        <taxon>Agaricomycetes</taxon>
        <taxon>Cantharellales</taxon>
        <taxon>Botryobasidiaceae</taxon>
        <taxon>Botryobasidium</taxon>
    </lineage>
</organism>
<dbReference type="InParanoid" id="A0A067LZF8"/>
<keyword evidence="1" id="KW-0812">Transmembrane</keyword>